<reference evidence="1 2" key="1">
    <citation type="journal article" date="2021" name="BMC Biol.">
        <title>Horizontally acquired antibacterial genes associated with adaptive radiation of ladybird beetles.</title>
        <authorList>
            <person name="Li H.S."/>
            <person name="Tang X.F."/>
            <person name="Huang Y.H."/>
            <person name="Xu Z.Y."/>
            <person name="Chen M.L."/>
            <person name="Du X.Y."/>
            <person name="Qiu B.Y."/>
            <person name="Chen P.T."/>
            <person name="Zhang W."/>
            <person name="Slipinski A."/>
            <person name="Escalona H.E."/>
            <person name="Waterhouse R.M."/>
            <person name="Zwick A."/>
            <person name="Pang H."/>
        </authorList>
    </citation>
    <scope>NUCLEOTIDE SEQUENCE [LARGE SCALE GENOMIC DNA]</scope>
    <source>
        <strain evidence="1">SYSU2018</strain>
    </source>
</reference>
<accession>A0ABD2PH03</accession>
<proteinExistence type="predicted"/>
<name>A0ABD2PH03_9CUCU</name>
<gene>
    <name evidence="1" type="ORF">HHI36_023626</name>
</gene>
<evidence type="ECO:0000313" key="2">
    <source>
        <dbReference type="Proteomes" id="UP001516400"/>
    </source>
</evidence>
<dbReference type="Proteomes" id="UP001516400">
    <property type="component" value="Unassembled WGS sequence"/>
</dbReference>
<dbReference type="AlphaFoldDB" id="A0ABD2PH03"/>
<protein>
    <submittedName>
        <fullName evidence="1">Uncharacterized protein</fullName>
    </submittedName>
</protein>
<comment type="caution">
    <text evidence="1">The sequence shown here is derived from an EMBL/GenBank/DDBJ whole genome shotgun (WGS) entry which is preliminary data.</text>
</comment>
<evidence type="ECO:0000313" key="1">
    <source>
        <dbReference type="EMBL" id="KAL3290278.1"/>
    </source>
</evidence>
<keyword evidence="2" id="KW-1185">Reference proteome</keyword>
<sequence length="78" mass="9206">MELFNKAILEYGSDPDLQCNIIDMNRIFQMEFDNFKKDFNRLEKVGKNDPYKVFSDYGRKIFLGALKSCLREQIAHGH</sequence>
<organism evidence="1 2">
    <name type="scientific">Cryptolaemus montrouzieri</name>
    <dbReference type="NCBI Taxonomy" id="559131"/>
    <lineage>
        <taxon>Eukaryota</taxon>
        <taxon>Metazoa</taxon>
        <taxon>Ecdysozoa</taxon>
        <taxon>Arthropoda</taxon>
        <taxon>Hexapoda</taxon>
        <taxon>Insecta</taxon>
        <taxon>Pterygota</taxon>
        <taxon>Neoptera</taxon>
        <taxon>Endopterygota</taxon>
        <taxon>Coleoptera</taxon>
        <taxon>Polyphaga</taxon>
        <taxon>Cucujiformia</taxon>
        <taxon>Coccinelloidea</taxon>
        <taxon>Coccinellidae</taxon>
        <taxon>Scymninae</taxon>
        <taxon>Scymnini</taxon>
        <taxon>Cryptolaemus</taxon>
    </lineage>
</organism>
<dbReference type="EMBL" id="JABFTP020000186">
    <property type="protein sequence ID" value="KAL3290278.1"/>
    <property type="molecule type" value="Genomic_DNA"/>
</dbReference>